<dbReference type="PIRSF" id="PIRSF038972">
    <property type="entry name" value="Trm12"/>
    <property type="match status" value="1"/>
</dbReference>
<dbReference type="InterPro" id="IPR056743">
    <property type="entry name" value="TRM5-TYW2-like_MTfase"/>
</dbReference>
<dbReference type="GO" id="GO:0031591">
    <property type="term" value="P:wybutosine biosynthetic process"/>
    <property type="evidence" value="ECO:0007669"/>
    <property type="project" value="InterPro"/>
</dbReference>
<dbReference type="InterPro" id="IPR026274">
    <property type="entry name" value="tRNA_wybutosine_synth_prot_2"/>
</dbReference>
<evidence type="ECO:0000313" key="9">
    <source>
        <dbReference type="Proteomes" id="UP000769528"/>
    </source>
</evidence>
<gene>
    <name evidence="8" type="ORF">WICMUC_005196</name>
</gene>
<protein>
    <recommendedName>
        <fullName evidence="6">tRNA wybutosine-synthesizing protein 2</fullName>
        <shortName evidence="6">tRNA-yW-synthesizing protein 2</shortName>
    </recommendedName>
    <alternativeName>
        <fullName evidence="6">tRNA(Phe) (4-demethylwyosine(37)-C(7)) aminocarboxypropyltransferase</fullName>
    </alternativeName>
</protein>
<dbReference type="GO" id="GO:0008175">
    <property type="term" value="F:tRNA methyltransferase activity"/>
    <property type="evidence" value="ECO:0007669"/>
    <property type="project" value="TreeGrafter"/>
</dbReference>
<dbReference type="Pfam" id="PF02475">
    <property type="entry name" value="TRM5-TYW2_MTfase"/>
    <property type="match status" value="1"/>
</dbReference>
<dbReference type="Proteomes" id="UP000769528">
    <property type="component" value="Unassembled WGS sequence"/>
</dbReference>
<dbReference type="PROSITE" id="PS51684">
    <property type="entry name" value="SAM_MT_TRM5_TYW2"/>
    <property type="match status" value="1"/>
</dbReference>
<keyword evidence="9" id="KW-1185">Reference proteome</keyword>
<comment type="catalytic activity">
    <reaction evidence="5">
        <text>4-demethylwyosine(37) in tRNA(Phe) + S-adenosyl-L-methionine = 4-demethyl-7-[(3S)-3-amino-3-carboxypropyl]wyosine(37) in tRNA(Phe) + S-methyl-5'-thioadenosine + H(+)</text>
        <dbReference type="Rhea" id="RHEA:36355"/>
        <dbReference type="Rhea" id="RHEA-COMP:10164"/>
        <dbReference type="Rhea" id="RHEA-COMP:10378"/>
        <dbReference type="ChEBI" id="CHEBI:15378"/>
        <dbReference type="ChEBI" id="CHEBI:17509"/>
        <dbReference type="ChEBI" id="CHEBI:59789"/>
        <dbReference type="ChEBI" id="CHEBI:64315"/>
        <dbReference type="ChEBI" id="CHEBI:73550"/>
        <dbReference type="EC" id="2.5.1.114"/>
    </reaction>
</comment>
<dbReference type="GO" id="GO:0008757">
    <property type="term" value="F:S-adenosylmethionine-dependent methyltransferase activity"/>
    <property type="evidence" value="ECO:0007669"/>
    <property type="project" value="InterPro"/>
</dbReference>
<evidence type="ECO:0000256" key="1">
    <source>
        <dbReference type="ARBA" id="ARBA00004797"/>
    </source>
</evidence>
<comment type="subcellular location">
    <subcellularLocation>
        <location evidence="6">Cytoplasm</location>
    </subcellularLocation>
</comment>
<dbReference type="Gene3D" id="3.40.50.150">
    <property type="entry name" value="Vaccinia Virus protein VP39"/>
    <property type="match status" value="1"/>
</dbReference>
<dbReference type="GO" id="GO:0102522">
    <property type="term" value="F:tRNA 4-demethylwyosine alpha-amino-alpha-carboxypropyltransferase activity"/>
    <property type="evidence" value="ECO:0007669"/>
    <property type="project" value="UniProtKB-EC"/>
</dbReference>
<evidence type="ECO:0000256" key="2">
    <source>
        <dbReference type="ARBA" id="ARBA00022679"/>
    </source>
</evidence>
<comment type="caution">
    <text evidence="8">The sequence shown here is derived from an EMBL/GenBank/DDBJ whole genome shotgun (WGS) entry which is preliminary data.</text>
</comment>
<proteinExistence type="inferred from homology"/>
<dbReference type="PANTHER" id="PTHR23245">
    <property type="entry name" value="TRNA METHYLTRANSFERASE"/>
    <property type="match status" value="1"/>
</dbReference>
<comment type="similarity">
    <text evidence="6">Belongs to the class I-like SAM-binding methyltransferase superfamily. TRM5/TYW2 family.</text>
</comment>
<dbReference type="GO" id="GO:0005737">
    <property type="term" value="C:cytoplasm"/>
    <property type="evidence" value="ECO:0007669"/>
    <property type="project" value="UniProtKB-SubCell"/>
</dbReference>
<evidence type="ECO:0000256" key="3">
    <source>
        <dbReference type="ARBA" id="ARBA00022691"/>
    </source>
</evidence>
<evidence type="ECO:0000256" key="4">
    <source>
        <dbReference type="ARBA" id="ARBA00022694"/>
    </source>
</evidence>
<dbReference type="InterPro" id="IPR030382">
    <property type="entry name" value="MeTrfase_TRM5/TYW2"/>
</dbReference>
<dbReference type="OrthoDB" id="2387925at2759"/>
<keyword evidence="6" id="KW-0963">Cytoplasm</keyword>
<evidence type="ECO:0000256" key="5">
    <source>
        <dbReference type="ARBA" id="ARBA00049400"/>
    </source>
</evidence>
<comment type="pathway">
    <text evidence="1 6">tRNA modification; wybutosine-tRNA(Phe) biosynthesis.</text>
</comment>
<organism evidence="8 9">
    <name type="scientific">Wickerhamomyces mucosus</name>
    <dbReference type="NCBI Taxonomy" id="1378264"/>
    <lineage>
        <taxon>Eukaryota</taxon>
        <taxon>Fungi</taxon>
        <taxon>Dikarya</taxon>
        <taxon>Ascomycota</taxon>
        <taxon>Saccharomycotina</taxon>
        <taxon>Saccharomycetes</taxon>
        <taxon>Phaffomycetales</taxon>
        <taxon>Wickerhamomycetaceae</taxon>
        <taxon>Wickerhamomyces</taxon>
    </lineage>
</organism>
<dbReference type="GO" id="GO:0030488">
    <property type="term" value="P:tRNA methylation"/>
    <property type="evidence" value="ECO:0007669"/>
    <property type="project" value="TreeGrafter"/>
</dbReference>
<name>A0A9P8P9U2_9ASCO</name>
<reference evidence="8" key="2">
    <citation type="submission" date="2021-01" db="EMBL/GenBank/DDBJ databases">
        <authorList>
            <person name="Schikora-Tamarit M.A."/>
        </authorList>
    </citation>
    <scope>NUCLEOTIDE SEQUENCE</scope>
    <source>
        <strain evidence="8">CBS6341</strain>
    </source>
</reference>
<reference evidence="8" key="1">
    <citation type="journal article" date="2021" name="Open Biol.">
        <title>Shared evolutionary footprints suggest mitochondrial oxidative damage underlies multiple complex I losses in fungi.</title>
        <authorList>
            <person name="Schikora-Tamarit M.A."/>
            <person name="Marcet-Houben M."/>
            <person name="Nosek J."/>
            <person name="Gabaldon T."/>
        </authorList>
    </citation>
    <scope>NUCLEOTIDE SEQUENCE</scope>
    <source>
        <strain evidence="8">CBS6341</strain>
    </source>
</reference>
<evidence type="ECO:0000259" key="7">
    <source>
        <dbReference type="PROSITE" id="PS51684"/>
    </source>
</evidence>
<dbReference type="SUPFAM" id="SSF53335">
    <property type="entry name" value="S-adenosyl-L-methionine-dependent methyltransferases"/>
    <property type="match status" value="1"/>
</dbReference>
<comment type="function">
    <text evidence="6">S-adenosyl-L-methionine-dependent transferase that acts as a component of the wybutosine biosynthesis pathway. Wybutosine is a hyper modified guanosine with a tricyclic base found at the 3'-position adjacent to the anticodon of eukaryotic phenylalanine tRNA. Catalyzes the transfer of the alpha-amino-alpha-carboxypropyl (acp) group from S-adenosyl-L-methionine to the C-7 position of 4-demethylwyosine (imG-14) to produce wybutosine-86.</text>
</comment>
<dbReference type="PANTHER" id="PTHR23245:SF25">
    <property type="entry name" value="TRNA WYBUTOSINE-SYNTHESIZING PROTEIN 2 HOMOLOG"/>
    <property type="match status" value="1"/>
</dbReference>
<evidence type="ECO:0000313" key="8">
    <source>
        <dbReference type="EMBL" id="KAH3667796.1"/>
    </source>
</evidence>
<keyword evidence="3 6" id="KW-0949">S-adenosyl-L-methionine</keyword>
<accession>A0A9P8P9U2</accession>
<dbReference type="AlphaFoldDB" id="A0A9P8P9U2"/>
<sequence>MIYFKVGLKTPNQIKLLKTKLELSNKLNKSLKIVKDDTNLFYIPTLYQNKDQLTQDLKEFIGLVITEYEDDFLNESDPLKSFISNYLLRYPDVSNKVELLDLIPKKYTLYPPMMLINNQNTFDSPQWVKFLSNIDATNFFQNLLAFCFKDITHIAINKPIIEQDIMRRPFNLVPIHGDFGPEPTEQSYDNPTEEDFQKAFWCSALQNGIYQTWAPRYTMFSRGNIKEKTRILNNFKRIDQKVVIDMYAGIGYFTLSYLKKNAANLICFELNPWSIKGLTKGLEKNKYTYKVIKHEDEITEVDPNIKVLIFHESNEFIIDRLAKLKKVFPITHINLGLLPSSKPAWSLAVSAFERYSIESKCEIHIHENLKVQELDGFLGAACTELETTPVRSDLSIRPIHLEKIKTFAPDVWHICADIEISKVINSI</sequence>
<feature type="domain" description="SAM-dependent methyltransferase TRM5/TYW2-type" evidence="7">
    <location>
        <begin position="140"/>
        <end position="422"/>
    </location>
</feature>
<keyword evidence="2 6" id="KW-0808">Transferase</keyword>
<dbReference type="EMBL" id="JAEUBF010001377">
    <property type="protein sequence ID" value="KAH3667796.1"/>
    <property type="molecule type" value="Genomic_DNA"/>
</dbReference>
<keyword evidence="4 6" id="KW-0819">tRNA processing</keyword>
<dbReference type="InterPro" id="IPR029063">
    <property type="entry name" value="SAM-dependent_MTases_sf"/>
</dbReference>
<evidence type="ECO:0000256" key="6">
    <source>
        <dbReference type="PIRNR" id="PIRNR038972"/>
    </source>
</evidence>